<reference evidence="1" key="1">
    <citation type="submission" date="2022-07" db="EMBL/GenBank/DDBJ databases">
        <authorList>
            <person name="Xamxidin M."/>
        </authorList>
    </citation>
    <scope>NUCLEOTIDE SEQUENCE</scope>
    <source>
        <strain evidence="1">YS8-69</strain>
    </source>
</reference>
<evidence type="ECO:0000313" key="2">
    <source>
        <dbReference type="Proteomes" id="UP001165267"/>
    </source>
</evidence>
<keyword evidence="2" id="KW-1185">Reference proteome</keyword>
<comment type="caution">
    <text evidence="1">The sequence shown here is derived from an EMBL/GenBank/DDBJ whole genome shotgun (WGS) entry which is preliminary data.</text>
</comment>
<organism evidence="1 2">
    <name type="scientific">Limnobacter parvus</name>
    <dbReference type="NCBI Taxonomy" id="2939690"/>
    <lineage>
        <taxon>Bacteria</taxon>
        <taxon>Pseudomonadati</taxon>
        <taxon>Pseudomonadota</taxon>
        <taxon>Betaproteobacteria</taxon>
        <taxon>Burkholderiales</taxon>
        <taxon>Burkholderiaceae</taxon>
        <taxon>Limnobacter</taxon>
    </lineage>
</organism>
<accession>A0ABT1XEY9</accession>
<dbReference type="Proteomes" id="UP001165267">
    <property type="component" value="Unassembled WGS sequence"/>
</dbReference>
<evidence type="ECO:0000313" key="1">
    <source>
        <dbReference type="EMBL" id="MCR2745709.1"/>
    </source>
</evidence>
<protein>
    <submittedName>
        <fullName evidence="1">Uncharacterized protein</fullName>
    </submittedName>
</protein>
<gene>
    <name evidence="1" type="ORF">NSP04_03510</name>
</gene>
<sequence length="71" mass="8043">MNSNGQVFLKAGHWDIVADSAINWPVIDQKRRYQDNSAVGLLVPHFKKTAPFDVSRGARLQADKEFSHLFC</sequence>
<dbReference type="EMBL" id="JANKHG010000014">
    <property type="protein sequence ID" value="MCR2745709.1"/>
    <property type="molecule type" value="Genomic_DNA"/>
</dbReference>
<name>A0ABT1XEY9_9BURK</name>
<proteinExistence type="predicted"/>